<dbReference type="Gene3D" id="2.40.10.10">
    <property type="entry name" value="Trypsin-like serine proteases"/>
    <property type="match status" value="2"/>
</dbReference>
<dbReference type="GO" id="GO:0004252">
    <property type="term" value="F:serine-type endopeptidase activity"/>
    <property type="evidence" value="ECO:0007669"/>
    <property type="project" value="InterPro"/>
</dbReference>
<keyword evidence="5" id="KW-0964">Secreted</keyword>
<keyword evidence="12" id="KW-0720">Serine protease</keyword>
<proteinExistence type="evidence at transcript level"/>
<keyword evidence="7 18" id="KW-0768">Sushi</keyword>
<dbReference type="InterPro" id="IPR036465">
    <property type="entry name" value="vWFA_dom_sf"/>
</dbReference>
<evidence type="ECO:0000256" key="3">
    <source>
        <dbReference type="ARBA" id="ARBA00004241"/>
    </source>
</evidence>
<evidence type="ECO:0000256" key="15">
    <source>
        <dbReference type="ARBA" id="ARBA00023180"/>
    </source>
</evidence>
<dbReference type="PROSITE" id="PS50240">
    <property type="entry name" value="TRYPSIN_DOM"/>
    <property type="match status" value="1"/>
</dbReference>
<keyword evidence="6" id="KW-0399">Innate immunity</keyword>
<dbReference type="InterPro" id="IPR001314">
    <property type="entry name" value="Peptidase_S1A"/>
</dbReference>
<name>Q90WF9_TRISC</name>
<dbReference type="CDD" id="cd00190">
    <property type="entry name" value="Tryp_SPc"/>
    <property type="match status" value="1"/>
</dbReference>
<feature type="active site" description="Charge relay system" evidence="17">
    <location>
        <position position="556"/>
    </location>
</feature>
<dbReference type="GO" id="GO:0006956">
    <property type="term" value="P:complement activation"/>
    <property type="evidence" value="ECO:0007669"/>
    <property type="project" value="InterPro"/>
</dbReference>
<dbReference type="GO" id="GO:0009617">
    <property type="term" value="P:response to bacterium"/>
    <property type="evidence" value="ECO:0007669"/>
    <property type="project" value="TreeGrafter"/>
</dbReference>
<dbReference type="SMART" id="SM00020">
    <property type="entry name" value="Tryp_SPc"/>
    <property type="match status" value="1"/>
</dbReference>
<evidence type="ECO:0000259" key="20">
    <source>
        <dbReference type="PROSITE" id="PS50234"/>
    </source>
</evidence>
<dbReference type="SMART" id="SM00032">
    <property type="entry name" value="CCP"/>
    <property type="match status" value="3"/>
</dbReference>
<evidence type="ECO:0000259" key="21">
    <source>
        <dbReference type="PROSITE" id="PS50240"/>
    </source>
</evidence>
<dbReference type="InterPro" id="IPR001254">
    <property type="entry name" value="Trypsin_dom"/>
</dbReference>
<feature type="active site" description="Charge relay system" evidence="17">
    <location>
        <position position="503"/>
    </location>
</feature>
<feature type="domain" description="Sushi" evidence="22">
    <location>
        <begin position="88"/>
        <end position="146"/>
    </location>
</feature>
<dbReference type="SMART" id="SM00327">
    <property type="entry name" value="VWA"/>
    <property type="match status" value="1"/>
</dbReference>
<feature type="chain" id="PRO_5004318328" description="C3/C5 convertase" evidence="19">
    <location>
        <begin position="20"/>
        <end position="745"/>
    </location>
</feature>
<dbReference type="GO" id="GO:0070062">
    <property type="term" value="C:extracellular exosome"/>
    <property type="evidence" value="ECO:0007669"/>
    <property type="project" value="TreeGrafter"/>
</dbReference>
<reference evidence="23" key="1">
    <citation type="journal article" date="2001" name="Immunogenetics">
        <title>Occurrence of structural specialization of the serine protease domain of complement factor B at the emergence of jawed vertebrates and adaptive immunity.</title>
        <authorList>
            <person name="Terado T."/>
            <person name="Smith S.L."/>
            <person name="Nakanishi T."/>
            <person name="Nonaka M.I."/>
            <person name="Kimura H."/>
            <person name="Nonaka M."/>
        </authorList>
    </citation>
    <scope>NUCLEOTIDE SEQUENCE</scope>
    <source>
        <tissue evidence="23">Liver</tissue>
    </source>
</reference>
<dbReference type="Pfam" id="PF00089">
    <property type="entry name" value="Trypsin"/>
    <property type="match status" value="2"/>
</dbReference>
<evidence type="ECO:0000256" key="8">
    <source>
        <dbReference type="ARBA" id="ARBA00022670"/>
    </source>
</evidence>
<dbReference type="InterPro" id="IPR035976">
    <property type="entry name" value="Sushi/SCR/CCP_sf"/>
</dbReference>
<dbReference type="CDD" id="cd01470">
    <property type="entry name" value="vWA_complement_factors"/>
    <property type="match status" value="1"/>
</dbReference>
<dbReference type="AlphaFoldDB" id="Q90WF9"/>
<evidence type="ECO:0000256" key="4">
    <source>
        <dbReference type="ARBA" id="ARBA00004613"/>
    </source>
</evidence>
<comment type="subcellular location">
    <subcellularLocation>
        <location evidence="3">Cell surface</location>
    </subcellularLocation>
    <subcellularLocation>
        <location evidence="4">Secreted</location>
    </subcellularLocation>
</comment>
<dbReference type="InterPro" id="IPR018114">
    <property type="entry name" value="TRYPSIN_HIS"/>
</dbReference>
<evidence type="ECO:0000256" key="7">
    <source>
        <dbReference type="ARBA" id="ARBA00022659"/>
    </source>
</evidence>
<dbReference type="PANTHER" id="PTHR46393:SF7">
    <property type="entry name" value="COMPLEMENT C2"/>
    <property type="match status" value="1"/>
</dbReference>
<comment type="cofactor">
    <cofactor evidence="1">
        <name>Mn(2+)</name>
        <dbReference type="ChEBI" id="CHEBI:29035"/>
    </cofactor>
</comment>
<comment type="cofactor">
    <cofactor evidence="2">
        <name>Mg(2+)</name>
        <dbReference type="ChEBI" id="CHEBI:18420"/>
    </cofactor>
</comment>
<accession>Q90WF9</accession>
<evidence type="ECO:0000313" key="23">
    <source>
        <dbReference type="EMBL" id="BAB63203.1"/>
    </source>
</evidence>
<evidence type="ECO:0000256" key="2">
    <source>
        <dbReference type="ARBA" id="ARBA00001946"/>
    </source>
</evidence>
<protein>
    <recommendedName>
        <fullName evidence="16">C3/C5 convertase</fullName>
    </recommendedName>
</protein>
<dbReference type="CDD" id="cd00033">
    <property type="entry name" value="CCP"/>
    <property type="match status" value="3"/>
</dbReference>
<keyword evidence="10" id="KW-0677">Repeat</keyword>
<keyword evidence="13" id="KW-0391">Immunity</keyword>
<dbReference type="InterPro" id="IPR011360">
    <property type="entry name" value="Compl_C2_B"/>
</dbReference>
<evidence type="ECO:0000256" key="5">
    <source>
        <dbReference type="ARBA" id="ARBA00022525"/>
    </source>
</evidence>
<dbReference type="PANTHER" id="PTHR46393">
    <property type="entry name" value="SUSHI DOMAIN-CONTAINING PROTEIN"/>
    <property type="match status" value="1"/>
</dbReference>
<evidence type="ECO:0000256" key="11">
    <source>
        <dbReference type="ARBA" id="ARBA00022801"/>
    </source>
</evidence>
<keyword evidence="15" id="KW-0325">Glycoprotein</keyword>
<sequence length="745" mass="82401">MKPFRFLVLCLAFLTGVKGNDNPVTCDPNVHIVGGTLTKSNGNEVNSVLKFECPDTQYPFPVSSAKCSKSGHWFRSFHRNITPTCKAFRCPVPVLEDGMFLPVNNSYEINETITFECYDAYELHGSVSRICMKNGRWNGTTTVCNSGSQHCPHPGIPPGGRKSGTSYGIGDKVEYACNGGLVLVGSSKRECLESKEWTGSEPNCQHKSSFDSPEEVAAAFTASFTNLLGMTRTGDAKNSDTTARKIILSKDAPLHVYILLDASESVGEEYFSEAKNVAENLIDKIASFDVWPRFGVISYASDPVVIANLYDDNESSADDAIGLLRKATYEIHGDGRGTNIYAALKKVFETMVLTKVQFKDSWDKIRFVTVLFTDGKANMGGNPKAAVQDIKDFVNAQNKSEDYLDMYAFGVSDDVYMPELNDLASQKPNERHCFKIQNTSELVKSFDAILDFTTIGDLCGVADETPDAAGRNQYPWHTLVEMVGTGKCRGSIVSPSWVMTAAHCLTDGKNEVDINMISVNVGIKNKSFKVKQKHLHPLFDLGAMLSENINQFYDYDVALLELTKPINFSETNSRSICLPCTRETTRAIRRKFPGTSCKDHELEMLPTPGPVQADFVRHVGLVESMVPVTIKTSEGQRKACEANALQAPEYKNVSHVHLVVTDRFLCTGGHEPVVEKVSCKGDSGGALFIQKKRRYIQVGVLSWGVINSCDNVALKEKYARDFHINLFKVLPWLKMIIGKIITFIN</sequence>
<comment type="caution">
    <text evidence="18">Lacks conserved residue(s) required for the propagation of feature annotation.</text>
</comment>
<dbReference type="SUPFAM" id="SSF50494">
    <property type="entry name" value="Trypsin-like serine proteases"/>
    <property type="match status" value="1"/>
</dbReference>
<keyword evidence="9 19" id="KW-0732">Signal</keyword>
<dbReference type="InterPro" id="IPR043504">
    <property type="entry name" value="Peptidase_S1_PA_chymotrypsin"/>
</dbReference>
<dbReference type="Pfam" id="PF00092">
    <property type="entry name" value="VWA"/>
    <property type="match status" value="1"/>
</dbReference>
<dbReference type="PRINTS" id="PR00722">
    <property type="entry name" value="CHYMOTRYPSIN"/>
</dbReference>
<dbReference type="PROSITE" id="PS50234">
    <property type="entry name" value="VWFA"/>
    <property type="match status" value="1"/>
</dbReference>
<feature type="disulfide bond" evidence="18">
    <location>
        <begin position="117"/>
        <end position="144"/>
    </location>
</feature>
<dbReference type="SUPFAM" id="SSF53300">
    <property type="entry name" value="vWA-like"/>
    <property type="match status" value="1"/>
</dbReference>
<dbReference type="Gene3D" id="3.40.50.410">
    <property type="entry name" value="von Willebrand factor, type A domain"/>
    <property type="match status" value="1"/>
</dbReference>
<evidence type="ECO:0000256" key="12">
    <source>
        <dbReference type="ARBA" id="ARBA00022825"/>
    </source>
</evidence>
<dbReference type="Pfam" id="PF00084">
    <property type="entry name" value="Sushi"/>
    <property type="match status" value="2"/>
</dbReference>
<gene>
    <name evidence="23" type="primary">TrscBf</name>
</gene>
<dbReference type="PROSITE" id="PS00134">
    <property type="entry name" value="TRYPSIN_HIS"/>
    <property type="match status" value="1"/>
</dbReference>
<evidence type="ECO:0000256" key="1">
    <source>
        <dbReference type="ARBA" id="ARBA00001936"/>
    </source>
</evidence>
<evidence type="ECO:0000256" key="13">
    <source>
        <dbReference type="ARBA" id="ARBA00022859"/>
    </source>
</evidence>
<evidence type="ECO:0000256" key="18">
    <source>
        <dbReference type="PROSITE-ProRule" id="PRU00302"/>
    </source>
</evidence>
<feature type="domain" description="VWFA" evidence="20">
    <location>
        <begin position="255"/>
        <end position="449"/>
    </location>
</feature>
<organism evidence="23">
    <name type="scientific">Triakis scyllium</name>
    <name type="common">Banded houndshark</name>
    <name type="synonym">Hemigaleus pingi</name>
    <dbReference type="NCBI Taxonomy" id="30494"/>
    <lineage>
        <taxon>Eukaryota</taxon>
        <taxon>Metazoa</taxon>
        <taxon>Chordata</taxon>
        <taxon>Craniata</taxon>
        <taxon>Vertebrata</taxon>
        <taxon>Chondrichthyes</taxon>
        <taxon>Elasmobranchii</taxon>
        <taxon>Galeomorphii</taxon>
        <taxon>Galeoidea</taxon>
        <taxon>Carcharhiniformes</taxon>
        <taxon>Triakidae</taxon>
        <taxon>Triakis</taxon>
    </lineage>
</organism>
<dbReference type="SUPFAM" id="SSF57535">
    <property type="entry name" value="Complement control module/SCR domain"/>
    <property type="match status" value="3"/>
</dbReference>
<feature type="domain" description="Peptidase S1" evidence="21">
    <location>
        <begin position="454"/>
        <end position="738"/>
    </location>
</feature>
<dbReference type="GO" id="GO:0009986">
    <property type="term" value="C:cell surface"/>
    <property type="evidence" value="ECO:0007669"/>
    <property type="project" value="UniProtKB-SubCell"/>
</dbReference>
<keyword evidence="14 18" id="KW-1015">Disulfide bond</keyword>
<dbReference type="EMBL" id="AB049450">
    <property type="protein sequence ID" value="BAB63203.1"/>
    <property type="molecule type" value="mRNA"/>
</dbReference>
<feature type="active site" description="Charge relay system" evidence="17">
    <location>
        <position position="683"/>
    </location>
</feature>
<dbReference type="GO" id="GO:0006508">
    <property type="term" value="P:proteolysis"/>
    <property type="evidence" value="ECO:0007669"/>
    <property type="project" value="UniProtKB-KW"/>
</dbReference>
<dbReference type="PIRSF" id="PIRSF001154">
    <property type="entry name" value="Compl_C2_B"/>
    <property type="match status" value="1"/>
</dbReference>
<dbReference type="InterPro" id="IPR002035">
    <property type="entry name" value="VWF_A"/>
</dbReference>
<evidence type="ECO:0000256" key="10">
    <source>
        <dbReference type="ARBA" id="ARBA00022737"/>
    </source>
</evidence>
<evidence type="ECO:0000256" key="17">
    <source>
        <dbReference type="PIRSR" id="PIRSR001154-1"/>
    </source>
</evidence>
<dbReference type="Gene3D" id="2.10.70.10">
    <property type="entry name" value="Complement Module, domain 1"/>
    <property type="match status" value="3"/>
</dbReference>
<feature type="signal peptide" evidence="19">
    <location>
        <begin position="1"/>
        <end position="19"/>
    </location>
</feature>
<dbReference type="GO" id="GO:0045087">
    <property type="term" value="P:innate immune response"/>
    <property type="evidence" value="ECO:0007669"/>
    <property type="project" value="UniProtKB-KW"/>
</dbReference>
<evidence type="ECO:0000259" key="22">
    <source>
        <dbReference type="PROSITE" id="PS50923"/>
    </source>
</evidence>
<evidence type="ECO:0000256" key="14">
    <source>
        <dbReference type="ARBA" id="ARBA00023157"/>
    </source>
</evidence>
<evidence type="ECO:0000256" key="19">
    <source>
        <dbReference type="SAM" id="SignalP"/>
    </source>
</evidence>
<keyword evidence="11" id="KW-0378">Hydrolase</keyword>
<feature type="domain" description="Sushi" evidence="22">
    <location>
        <begin position="149"/>
        <end position="206"/>
    </location>
</feature>
<dbReference type="PROSITE" id="PS50923">
    <property type="entry name" value="SUSHI"/>
    <property type="match status" value="2"/>
</dbReference>
<evidence type="ECO:0000256" key="16">
    <source>
        <dbReference type="ARBA" id="ARBA00029636"/>
    </source>
</evidence>
<dbReference type="InterPro" id="IPR000436">
    <property type="entry name" value="Sushi_SCR_CCP_dom"/>
</dbReference>
<keyword evidence="8" id="KW-0645">Protease</keyword>
<evidence type="ECO:0000256" key="9">
    <source>
        <dbReference type="ARBA" id="ARBA00022729"/>
    </source>
</evidence>
<evidence type="ECO:0000256" key="6">
    <source>
        <dbReference type="ARBA" id="ARBA00022588"/>
    </source>
</evidence>
<feature type="disulfide bond" evidence="18">
    <location>
        <begin position="177"/>
        <end position="204"/>
    </location>
</feature>
<dbReference type="InterPro" id="IPR009003">
    <property type="entry name" value="Peptidase_S1_PA"/>
</dbReference>